<dbReference type="SMART" id="SM00382">
    <property type="entry name" value="AAA"/>
    <property type="match status" value="1"/>
</dbReference>
<dbReference type="InterPro" id="IPR003593">
    <property type="entry name" value="AAA+_ATPase"/>
</dbReference>
<keyword evidence="1" id="KW-0813">Transport</keyword>
<protein>
    <submittedName>
        <fullName evidence="5">Amino acid ABC transporter ATP-binding protein</fullName>
    </submittedName>
</protein>
<keyword evidence="2" id="KW-0547">Nucleotide-binding</keyword>
<organism evidence="5 6">
    <name type="scientific">Periweissella cryptocerci</name>
    <dbReference type="NCBI Taxonomy" id="2506420"/>
    <lineage>
        <taxon>Bacteria</taxon>
        <taxon>Bacillati</taxon>
        <taxon>Bacillota</taxon>
        <taxon>Bacilli</taxon>
        <taxon>Lactobacillales</taxon>
        <taxon>Lactobacillaceae</taxon>
        <taxon>Periweissella</taxon>
    </lineage>
</organism>
<keyword evidence="3 5" id="KW-0067">ATP-binding</keyword>
<dbReference type="Pfam" id="PF00005">
    <property type="entry name" value="ABC_tran"/>
    <property type="match status" value="1"/>
</dbReference>
<dbReference type="PANTHER" id="PTHR43023:SF4">
    <property type="entry name" value="AMINO ACID ABC TRANSPORTER ATP-BINDING PROTEIN"/>
    <property type="match status" value="1"/>
</dbReference>
<dbReference type="InterPro" id="IPR017871">
    <property type="entry name" value="ABC_transporter-like_CS"/>
</dbReference>
<dbReference type="InterPro" id="IPR027417">
    <property type="entry name" value="P-loop_NTPase"/>
</dbReference>
<feature type="domain" description="ABC transporter" evidence="4">
    <location>
        <begin position="2"/>
        <end position="210"/>
    </location>
</feature>
<reference evidence="6" key="1">
    <citation type="submission" date="2019-03" db="EMBL/GenBank/DDBJ databases">
        <title>Weissella sp. 26KH-42 Genome sequencing.</title>
        <authorList>
            <person name="Heo J."/>
            <person name="Kim S.-J."/>
            <person name="Kim J.-S."/>
            <person name="Hong S.-B."/>
            <person name="Kwon S.-W."/>
        </authorList>
    </citation>
    <scope>NUCLEOTIDE SEQUENCE [LARGE SCALE GENOMIC DNA]</scope>
    <source>
        <strain evidence="6">26KH-42</strain>
    </source>
</reference>
<dbReference type="AlphaFoldDB" id="A0A4P6YS74"/>
<dbReference type="Gene3D" id="3.40.50.300">
    <property type="entry name" value="P-loop containing nucleotide triphosphate hydrolases"/>
    <property type="match status" value="1"/>
</dbReference>
<evidence type="ECO:0000256" key="3">
    <source>
        <dbReference type="ARBA" id="ARBA00022840"/>
    </source>
</evidence>
<evidence type="ECO:0000259" key="4">
    <source>
        <dbReference type="PROSITE" id="PS50893"/>
    </source>
</evidence>
<evidence type="ECO:0000256" key="2">
    <source>
        <dbReference type="ARBA" id="ARBA00022741"/>
    </source>
</evidence>
<evidence type="ECO:0000256" key="1">
    <source>
        <dbReference type="ARBA" id="ARBA00022448"/>
    </source>
</evidence>
<sequence>MLELKNIKKTFNGRTILDGINLSVDDGEILAIVGPSGAGKTTLLRSLTGLQSVDSGEFLLDGQPFDPQSQKAEDNIIGVVFQDFNLFPNLSVYENVTLAPKLVLKQAKATYDTVAQELLQKLQLSDKGQLYPFELSGGMKQRVAIARALAMRPRLLAYDEPTSALDPSMRDEVADLLLHLKADGITQIVVTHDMEFAKKVADNIFTVNALS</sequence>
<dbReference type="PANTHER" id="PTHR43023">
    <property type="entry name" value="PROTEIN TRIGALACTOSYLDIACYLGLYCEROL 3, CHLOROPLASTIC"/>
    <property type="match status" value="1"/>
</dbReference>
<dbReference type="SUPFAM" id="SSF52540">
    <property type="entry name" value="P-loop containing nucleoside triphosphate hydrolases"/>
    <property type="match status" value="1"/>
</dbReference>
<dbReference type="GO" id="GO:0016887">
    <property type="term" value="F:ATP hydrolysis activity"/>
    <property type="evidence" value="ECO:0007669"/>
    <property type="project" value="InterPro"/>
</dbReference>
<dbReference type="OrthoDB" id="9804199at2"/>
<gene>
    <name evidence="5" type="ORF">EQG49_02925</name>
</gene>
<dbReference type="RefSeq" id="WP_133362559.1">
    <property type="nucleotide sequence ID" value="NZ_CP037940.1"/>
</dbReference>
<dbReference type="InterPro" id="IPR003439">
    <property type="entry name" value="ABC_transporter-like_ATP-bd"/>
</dbReference>
<accession>A0A4P6YS74</accession>
<evidence type="ECO:0000313" key="5">
    <source>
        <dbReference type="EMBL" id="QBO35480.1"/>
    </source>
</evidence>
<dbReference type="GO" id="GO:0005524">
    <property type="term" value="F:ATP binding"/>
    <property type="evidence" value="ECO:0007669"/>
    <property type="project" value="UniProtKB-KW"/>
</dbReference>
<evidence type="ECO:0000313" key="6">
    <source>
        <dbReference type="Proteomes" id="UP000292886"/>
    </source>
</evidence>
<dbReference type="PROSITE" id="PS00211">
    <property type="entry name" value="ABC_TRANSPORTER_1"/>
    <property type="match status" value="1"/>
</dbReference>
<dbReference type="Proteomes" id="UP000292886">
    <property type="component" value="Chromosome"/>
</dbReference>
<dbReference type="KEGG" id="wei:EQG49_02925"/>
<dbReference type="PROSITE" id="PS50893">
    <property type="entry name" value="ABC_TRANSPORTER_2"/>
    <property type="match status" value="1"/>
</dbReference>
<proteinExistence type="predicted"/>
<dbReference type="EMBL" id="CP037940">
    <property type="protein sequence ID" value="QBO35480.1"/>
    <property type="molecule type" value="Genomic_DNA"/>
</dbReference>
<name>A0A4P6YS74_9LACO</name>
<keyword evidence="6" id="KW-1185">Reference proteome</keyword>